<name>A0A7H0LKJ9_9SPHN</name>
<dbReference type="RefSeq" id="WP_187762506.1">
    <property type="nucleotide sequence ID" value="NZ_CP061038.1"/>
</dbReference>
<evidence type="ECO:0000256" key="1">
    <source>
        <dbReference type="SAM" id="SignalP"/>
    </source>
</evidence>
<keyword evidence="1" id="KW-0732">Signal</keyword>
<dbReference type="AlphaFoldDB" id="A0A7H0LKJ9"/>
<organism evidence="2 3">
    <name type="scientific">Sphingomonas alpina</name>
    <dbReference type="NCBI Taxonomy" id="653931"/>
    <lineage>
        <taxon>Bacteria</taxon>
        <taxon>Pseudomonadati</taxon>
        <taxon>Pseudomonadota</taxon>
        <taxon>Alphaproteobacteria</taxon>
        <taxon>Sphingomonadales</taxon>
        <taxon>Sphingomonadaceae</taxon>
        <taxon>Sphingomonas</taxon>
    </lineage>
</organism>
<sequence length="161" mass="15729">MNKFAKTAMLAVVAMGMTAVPAYANNLSSPGAGTTVNASGSISVNIFGLGARTCAVTMTGTVTSATPGVITFTSGTATGTGCTSSGTGSVAYPIVVRATSQTVVTVDTLSIATPLGTCTKNNVAFNWNNSTSTATSGSQSVGICTMSSATLSVSPAVVIAP</sequence>
<dbReference type="KEGG" id="spap:H3Z74_02875"/>
<gene>
    <name evidence="2" type="ORF">H3Z74_02875</name>
</gene>
<dbReference type="Proteomes" id="UP000516148">
    <property type="component" value="Chromosome"/>
</dbReference>
<accession>A0A7H0LKJ9</accession>
<dbReference type="EMBL" id="CP061038">
    <property type="protein sequence ID" value="QNQ10202.1"/>
    <property type="molecule type" value="Genomic_DNA"/>
</dbReference>
<proteinExistence type="predicted"/>
<protein>
    <recommendedName>
        <fullName evidence="4">Protein activator of alkane oxidation PraB</fullName>
    </recommendedName>
</protein>
<feature type="signal peptide" evidence="1">
    <location>
        <begin position="1"/>
        <end position="24"/>
    </location>
</feature>
<feature type="chain" id="PRO_5028873500" description="Protein activator of alkane oxidation PraB" evidence="1">
    <location>
        <begin position="25"/>
        <end position="161"/>
    </location>
</feature>
<evidence type="ECO:0000313" key="3">
    <source>
        <dbReference type="Proteomes" id="UP000516148"/>
    </source>
</evidence>
<keyword evidence="3" id="KW-1185">Reference proteome</keyword>
<evidence type="ECO:0008006" key="4">
    <source>
        <dbReference type="Google" id="ProtNLM"/>
    </source>
</evidence>
<evidence type="ECO:0000313" key="2">
    <source>
        <dbReference type="EMBL" id="QNQ10202.1"/>
    </source>
</evidence>
<reference evidence="2 3" key="1">
    <citation type="submission" date="2020-09" db="EMBL/GenBank/DDBJ databases">
        <title>Sphingomonas sp., a new species isolated from pork steak.</title>
        <authorList>
            <person name="Heidler von Heilborn D."/>
        </authorList>
    </citation>
    <scope>NUCLEOTIDE SEQUENCE [LARGE SCALE GENOMIC DNA]</scope>
    <source>
        <strain evidence="3">S8-3T</strain>
    </source>
</reference>